<comment type="caution">
    <text evidence="2">The sequence shown here is derived from an EMBL/GenBank/DDBJ whole genome shotgun (WGS) entry which is preliminary data.</text>
</comment>
<dbReference type="AlphaFoldDB" id="A0A9Q4B0U8"/>
<dbReference type="InterPro" id="IPR016117">
    <property type="entry name" value="ArgJ-like_dom_sf"/>
</dbReference>
<evidence type="ECO:0000313" key="3">
    <source>
        <dbReference type="Proteomes" id="UP001057753"/>
    </source>
</evidence>
<dbReference type="CDD" id="cd02253">
    <property type="entry name" value="DmpA"/>
    <property type="match status" value="1"/>
</dbReference>
<dbReference type="InterPro" id="IPR005321">
    <property type="entry name" value="Peptidase_S58_DmpA"/>
</dbReference>
<evidence type="ECO:0000313" key="2">
    <source>
        <dbReference type="EMBL" id="MCR6096249.1"/>
    </source>
</evidence>
<dbReference type="Pfam" id="PF03576">
    <property type="entry name" value="Peptidase_S58"/>
    <property type="match status" value="1"/>
</dbReference>
<keyword evidence="3" id="KW-1185">Reference proteome</keyword>
<comment type="similarity">
    <text evidence="1">Belongs to the peptidase S58 family.</text>
</comment>
<reference evidence="2" key="1">
    <citation type="submission" date="2020-06" db="EMBL/GenBank/DDBJ databases">
        <title>Insight into the genomes of haloalkaliphilic bacilli from Kenyan soda lakes.</title>
        <authorList>
            <person name="Mwirichia R."/>
            <person name="Villamizar G.C."/>
            <person name="Poehlein A."/>
            <person name="Mugweru J."/>
            <person name="Kipnyargis A."/>
            <person name="Kiplimo D."/>
            <person name="Orwa P."/>
            <person name="Daniel R."/>
        </authorList>
    </citation>
    <scope>NUCLEOTIDE SEQUENCE</scope>
    <source>
        <strain evidence="2">B1096_S55</strain>
    </source>
</reference>
<dbReference type="PANTHER" id="PTHR36512">
    <property type="entry name" value="D-AMINOPEPTIDASE"/>
    <property type="match status" value="1"/>
</dbReference>
<proteinExistence type="inferred from homology"/>
<organism evidence="2 3">
    <name type="scientific">Salipaludibacillus agaradhaerens</name>
    <name type="common">Bacillus agaradhaerens</name>
    <dbReference type="NCBI Taxonomy" id="76935"/>
    <lineage>
        <taxon>Bacteria</taxon>
        <taxon>Bacillati</taxon>
        <taxon>Bacillota</taxon>
        <taxon>Bacilli</taxon>
        <taxon>Bacillales</taxon>
        <taxon>Bacillaceae</taxon>
    </lineage>
</organism>
<name>A0A9Q4B0U8_SALAG</name>
<sequence length="353" mass="37949">MLNQRRLRDYGIKIGKLEPGALNSITDVKGVKVGHKTLSNDQMQTGVTAIIPHGGNIFLDKFKAASYIINGYGKSTGLMQLNELGTIETPIILTNTLNVGVAADGLVEYMLTHNQEIGNTTGTVNPVVCECNDMQLNDIRQKYVQKQDILDAIQTASSHFLEGSVGAGRGMVCYTLKGGIGTASRIMPLPYGTYSLGVLVLTNFGQLPDLSMNGRPLGKELLHKTEENLMMKDKGSIVIIVATDLPVSQRQLQRVIKRSVTGLSRTGANLANGSGDVVVGFSTATIIPHHKKNSLIKMHILHDEDLDIPFKAVGEATEEAILNSLITAEAVTGKNGASRPALRDLVAKHSITL</sequence>
<dbReference type="Gene3D" id="3.60.70.12">
    <property type="entry name" value="L-amino peptidase D-ALA esterase/amidase"/>
    <property type="match status" value="1"/>
</dbReference>
<dbReference type="PANTHER" id="PTHR36512:SF3">
    <property type="entry name" value="BLR5678 PROTEIN"/>
    <property type="match status" value="1"/>
</dbReference>
<accession>A0A9Q4B0U8</accession>
<dbReference type="Proteomes" id="UP001057753">
    <property type="component" value="Unassembled WGS sequence"/>
</dbReference>
<evidence type="ECO:0000256" key="1">
    <source>
        <dbReference type="ARBA" id="ARBA00007068"/>
    </source>
</evidence>
<dbReference type="SUPFAM" id="SSF56266">
    <property type="entry name" value="DmpA/ArgJ-like"/>
    <property type="match status" value="1"/>
</dbReference>
<gene>
    <name evidence="2" type="ORF">HXA33_06775</name>
</gene>
<protein>
    <submittedName>
        <fullName evidence="2">P1 family peptidase</fullName>
    </submittedName>
</protein>
<dbReference type="GO" id="GO:0004177">
    <property type="term" value="F:aminopeptidase activity"/>
    <property type="evidence" value="ECO:0007669"/>
    <property type="project" value="TreeGrafter"/>
</dbReference>
<dbReference type="RefSeq" id="WP_257820890.1">
    <property type="nucleotide sequence ID" value="NZ_JABXYM010000001.1"/>
</dbReference>
<dbReference type="EMBL" id="JABXYM010000001">
    <property type="protein sequence ID" value="MCR6096249.1"/>
    <property type="molecule type" value="Genomic_DNA"/>
</dbReference>